<dbReference type="Proteomes" id="UP001302126">
    <property type="component" value="Unassembled WGS sequence"/>
</dbReference>
<protein>
    <submittedName>
        <fullName evidence="1">Uncharacterized protein</fullName>
    </submittedName>
</protein>
<organism evidence="1 2">
    <name type="scientific">Podospora australis</name>
    <dbReference type="NCBI Taxonomy" id="1536484"/>
    <lineage>
        <taxon>Eukaryota</taxon>
        <taxon>Fungi</taxon>
        <taxon>Dikarya</taxon>
        <taxon>Ascomycota</taxon>
        <taxon>Pezizomycotina</taxon>
        <taxon>Sordariomycetes</taxon>
        <taxon>Sordariomycetidae</taxon>
        <taxon>Sordariales</taxon>
        <taxon>Podosporaceae</taxon>
        <taxon>Podospora</taxon>
    </lineage>
</organism>
<reference evidence="1" key="2">
    <citation type="submission" date="2023-05" db="EMBL/GenBank/DDBJ databases">
        <authorList>
            <consortium name="Lawrence Berkeley National Laboratory"/>
            <person name="Steindorff A."/>
            <person name="Hensen N."/>
            <person name="Bonometti L."/>
            <person name="Westerberg I."/>
            <person name="Brannstrom I.O."/>
            <person name="Guillou S."/>
            <person name="Cros-Aarteil S."/>
            <person name="Calhoun S."/>
            <person name="Haridas S."/>
            <person name="Kuo A."/>
            <person name="Mondo S."/>
            <person name="Pangilinan J."/>
            <person name="Riley R."/>
            <person name="Labutti K."/>
            <person name="Andreopoulos B."/>
            <person name="Lipzen A."/>
            <person name="Chen C."/>
            <person name="Yanf M."/>
            <person name="Daum C."/>
            <person name="Ng V."/>
            <person name="Clum A."/>
            <person name="Ohm R."/>
            <person name="Martin F."/>
            <person name="Silar P."/>
            <person name="Natvig D."/>
            <person name="Lalanne C."/>
            <person name="Gautier V."/>
            <person name="Ament-Velasquez S.L."/>
            <person name="Kruys A."/>
            <person name="Hutchinson M.I."/>
            <person name="Powell A.J."/>
            <person name="Barry K."/>
            <person name="Miller A.N."/>
            <person name="Grigoriev I.V."/>
            <person name="Debuchy R."/>
            <person name="Gladieux P."/>
            <person name="Thoren M.H."/>
            <person name="Johannesson H."/>
        </authorList>
    </citation>
    <scope>NUCLEOTIDE SEQUENCE</scope>
    <source>
        <strain evidence="1">PSN309</strain>
    </source>
</reference>
<accession>A0AAN6X0A1</accession>
<gene>
    <name evidence="1" type="ORF">QBC35DRAFT_487311</name>
</gene>
<evidence type="ECO:0000313" key="2">
    <source>
        <dbReference type="Proteomes" id="UP001302126"/>
    </source>
</evidence>
<reference evidence="1" key="1">
    <citation type="journal article" date="2023" name="Mol. Phylogenet. Evol.">
        <title>Genome-scale phylogeny and comparative genomics of the fungal order Sordariales.</title>
        <authorList>
            <person name="Hensen N."/>
            <person name="Bonometti L."/>
            <person name="Westerberg I."/>
            <person name="Brannstrom I.O."/>
            <person name="Guillou S."/>
            <person name="Cros-Aarteil S."/>
            <person name="Calhoun S."/>
            <person name="Haridas S."/>
            <person name="Kuo A."/>
            <person name="Mondo S."/>
            <person name="Pangilinan J."/>
            <person name="Riley R."/>
            <person name="LaButti K."/>
            <person name="Andreopoulos B."/>
            <person name="Lipzen A."/>
            <person name="Chen C."/>
            <person name="Yan M."/>
            <person name="Daum C."/>
            <person name="Ng V."/>
            <person name="Clum A."/>
            <person name="Steindorff A."/>
            <person name="Ohm R.A."/>
            <person name="Martin F."/>
            <person name="Silar P."/>
            <person name="Natvig D.O."/>
            <person name="Lalanne C."/>
            <person name="Gautier V."/>
            <person name="Ament-Velasquez S.L."/>
            <person name="Kruys A."/>
            <person name="Hutchinson M.I."/>
            <person name="Powell A.J."/>
            <person name="Barry K."/>
            <person name="Miller A.N."/>
            <person name="Grigoriev I.V."/>
            <person name="Debuchy R."/>
            <person name="Gladieux P."/>
            <person name="Hiltunen Thoren M."/>
            <person name="Johannesson H."/>
        </authorList>
    </citation>
    <scope>NUCLEOTIDE SEQUENCE</scope>
    <source>
        <strain evidence="1">PSN309</strain>
    </source>
</reference>
<name>A0AAN6X0A1_9PEZI</name>
<evidence type="ECO:0000313" key="1">
    <source>
        <dbReference type="EMBL" id="KAK4191474.1"/>
    </source>
</evidence>
<proteinExistence type="predicted"/>
<keyword evidence="2" id="KW-1185">Reference proteome</keyword>
<dbReference type="AlphaFoldDB" id="A0AAN6X0A1"/>
<dbReference type="EMBL" id="MU864359">
    <property type="protein sequence ID" value="KAK4191474.1"/>
    <property type="molecule type" value="Genomic_DNA"/>
</dbReference>
<comment type="caution">
    <text evidence="1">The sequence shown here is derived from an EMBL/GenBank/DDBJ whole genome shotgun (WGS) entry which is preliminary data.</text>
</comment>
<sequence length="90" mass="9621">MMSQKCDCSLPHGSGVTRRGLFLVRGGLQTLVHMLCLQLAFGKLAGQPKTLGFEGSPLSTWSVCFGTFCGGHLGGFQNSSGDDKPYRVKL</sequence>